<dbReference type="OrthoDB" id="4125991at2"/>
<dbReference type="AlphaFoldDB" id="N0E5P8"/>
<accession>N0E5P8</accession>
<keyword evidence="2" id="KW-1185">Reference proteome</keyword>
<dbReference type="HOGENOM" id="CLU_087602_1_0_11"/>
<dbReference type="InterPro" id="IPR036249">
    <property type="entry name" value="Thioredoxin-like_sf"/>
</dbReference>
<dbReference type="Gene3D" id="3.40.30.10">
    <property type="entry name" value="Glutaredoxin"/>
    <property type="match status" value="1"/>
</dbReference>
<dbReference type="Pfam" id="PF22234">
    <property type="entry name" value="Rv2466c-like"/>
    <property type="match status" value="1"/>
</dbReference>
<reference evidence="1 2" key="1">
    <citation type="journal article" date="2013" name="ISME J.">
        <title>A metabolic model for members of the genus Tetrasphaera involved in enhanced biological phosphorus removal.</title>
        <authorList>
            <person name="Kristiansen R."/>
            <person name="Nguyen H.T.T."/>
            <person name="Saunders A.M."/>
            <person name="Nielsen J.L."/>
            <person name="Wimmer R."/>
            <person name="Le V.Q."/>
            <person name="McIlroy S.J."/>
            <person name="Petrovski S."/>
            <person name="Seviour R.J."/>
            <person name="Calteau A."/>
            <person name="Nielsen K.L."/>
            <person name="Nielsen P.H."/>
        </authorList>
    </citation>
    <scope>NUCLEOTIDE SEQUENCE [LARGE SCALE GENOMIC DNA]</scope>
    <source>
        <strain evidence="1 2">Lp2</strain>
    </source>
</reference>
<organism evidence="1 2">
    <name type="scientific">Phycicoccus elongatus Lp2</name>
    <dbReference type="NCBI Taxonomy" id="1193181"/>
    <lineage>
        <taxon>Bacteria</taxon>
        <taxon>Bacillati</taxon>
        <taxon>Actinomycetota</taxon>
        <taxon>Actinomycetes</taxon>
        <taxon>Micrococcales</taxon>
        <taxon>Intrasporangiaceae</taxon>
        <taxon>Phycicoccus</taxon>
    </lineage>
</organism>
<name>N0E5P8_9MICO</name>
<evidence type="ECO:0000313" key="1">
    <source>
        <dbReference type="EMBL" id="CCH71471.1"/>
    </source>
</evidence>
<protein>
    <recommendedName>
        <fullName evidence="3">DSBA-like thioredoxin domain-containing protein</fullName>
    </recommendedName>
</protein>
<comment type="caution">
    <text evidence="1">The sequence shown here is derived from an EMBL/GenBank/DDBJ whole genome shotgun (WGS) entry which is preliminary data.</text>
</comment>
<sequence>MPELLPVTFHFDPACPWAWMTSRWMSEVAEHRDLDLTWALMSLRYLNEDRDIDQGYRDFIATRQDLSGAIAAAVLRDGPQVAAPLYTAIGTRVHPQGRRDYDAIIADAFAEAAVAPVSQAEIDADATQTLLREGTAAVIAKVGEDVGTPTIDIDGAAMFGPVVTPAPKGQAALDLWDGLVLVTRTPGFYELKRSRTDDPIFD</sequence>
<dbReference type="STRING" id="1193181.BN10_940019"/>
<proteinExistence type="predicted"/>
<evidence type="ECO:0008006" key="3">
    <source>
        <dbReference type="Google" id="ProtNLM"/>
    </source>
</evidence>
<dbReference type="EMBL" id="CAIZ01000168">
    <property type="protein sequence ID" value="CCH71471.1"/>
    <property type="molecule type" value="Genomic_DNA"/>
</dbReference>
<evidence type="ECO:0000313" key="2">
    <source>
        <dbReference type="Proteomes" id="UP000013167"/>
    </source>
</evidence>
<gene>
    <name evidence="1" type="ORF">BN10_940019</name>
</gene>
<dbReference type="Proteomes" id="UP000013167">
    <property type="component" value="Unassembled WGS sequence"/>
</dbReference>
<dbReference type="SUPFAM" id="SSF52833">
    <property type="entry name" value="Thioredoxin-like"/>
    <property type="match status" value="1"/>
</dbReference>
<dbReference type="eggNOG" id="COG3917">
    <property type="taxonomic scope" value="Bacteria"/>
</dbReference>
<dbReference type="InterPro" id="IPR053977">
    <property type="entry name" value="Rv2466c-like"/>
</dbReference>
<dbReference type="RefSeq" id="WP_010851297.1">
    <property type="nucleotide sequence ID" value="NZ_HF570956.1"/>
</dbReference>